<name>A0ABW4S7Y5_9RHOB</name>
<dbReference type="RefSeq" id="WP_390261860.1">
    <property type="nucleotide sequence ID" value="NZ_JBHUGH010000009.1"/>
</dbReference>
<evidence type="ECO:0000313" key="3">
    <source>
        <dbReference type="EMBL" id="MFD1912904.1"/>
    </source>
</evidence>
<dbReference type="EMBL" id="JBHUGH010000009">
    <property type="protein sequence ID" value="MFD1912904.1"/>
    <property type="molecule type" value="Genomic_DNA"/>
</dbReference>
<reference evidence="4" key="1">
    <citation type="journal article" date="2019" name="Int. J. Syst. Evol. Microbiol.">
        <title>The Global Catalogue of Microorganisms (GCM) 10K type strain sequencing project: providing services to taxonomists for standard genome sequencing and annotation.</title>
        <authorList>
            <consortium name="The Broad Institute Genomics Platform"/>
            <consortium name="The Broad Institute Genome Sequencing Center for Infectious Disease"/>
            <person name="Wu L."/>
            <person name="Ma J."/>
        </authorList>
    </citation>
    <scope>NUCLEOTIDE SEQUENCE [LARGE SCALE GENOMIC DNA]</scope>
    <source>
        <strain evidence="4">CGMCC 4.7242</strain>
    </source>
</reference>
<evidence type="ECO:0000259" key="2">
    <source>
        <dbReference type="Pfam" id="PF09361"/>
    </source>
</evidence>
<evidence type="ECO:0000313" key="4">
    <source>
        <dbReference type="Proteomes" id="UP001597353"/>
    </source>
</evidence>
<gene>
    <name evidence="3" type="ORF">ACFSGJ_11850</name>
</gene>
<keyword evidence="4" id="KW-1185">Reference proteome</keyword>
<feature type="region of interest" description="Disordered" evidence="1">
    <location>
        <begin position="125"/>
        <end position="151"/>
    </location>
</feature>
<dbReference type="InterPro" id="IPR018968">
    <property type="entry name" value="Phasin"/>
</dbReference>
<organism evidence="3 4">
    <name type="scientific">Halodurantibacterium flavum</name>
    <dbReference type="NCBI Taxonomy" id="1382802"/>
    <lineage>
        <taxon>Bacteria</taxon>
        <taxon>Pseudomonadati</taxon>
        <taxon>Pseudomonadota</taxon>
        <taxon>Alphaproteobacteria</taxon>
        <taxon>Rhodobacterales</taxon>
        <taxon>Paracoccaceae</taxon>
        <taxon>Halodurantibacterium</taxon>
    </lineage>
</organism>
<dbReference type="Proteomes" id="UP001597353">
    <property type="component" value="Unassembled WGS sequence"/>
</dbReference>
<dbReference type="Pfam" id="PF09361">
    <property type="entry name" value="Phasin_2"/>
    <property type="match status" value="1"/>
</dbReference>
<feature type="domain" description="Phasin" evidence="2">
    <location>
        <begin position="23"/>
        <end position="115"/>
    </location>
</feature>
<comment type="caution">
    <text evidence="3">The sequence shown here is derived from an EMBL/GenBank/DDBJ whole genome shotgun (WGS) entry which is preliminary data.</text>
</comment>
<feature type="compositionally biased region" description="Low complexity" evidence="1">
    <location>
        <begin position="125"/>
        <end position="143"/>
    </location>
</feature>
<evidence type="ECO:0000256" key="1">
    <source>
        <dbReference type="SAM" id="MobiDB-lite"/>
    </source>
</evidence>
<sequence>MAMTQDYSKMMQDMMSAFPMDATAMQQAFKTSASFGEKMTRVALEAAEKSTEISGKWTKDMLGRVGEMAKAKDEPSEYTKAISDFAAASAEMSAEHMAAFAEVAKKVQMETVELMLAAGKDMSEDAAAAAKKATESATAVAKKPASGAAPV</sequence>
<proteinExistence type="predicted"/>
<protein>
    <submittedName>
        <fullName evidence="3">Phasin family protein</fullName>
    </submittedName>
</protein>
<accession>A0ABW4S7Y5</accession>